<keyword evidence="3" id="KW-1185">Reference proteome</keyword>
<protein>
    <submittedName>
        <fullName evidence="2">Uncharacterized protein</fullName>
    </submittedName>
</protein>
<dbReference type="PANTHER" id="PTHR35307:SF3">
    <property type="entry name" value="DUF4220 DOMAIN-CONTAINING PROTEIN"/>
    <property type="match status" value="1"/>
</dbReference>
<evidence type="ECO:0000313" key="2">
    <source>
        <dbReference type="EMBL" id="KAG8374739.1"/>
    </source>
</evidence>
<name>A0AAV6WXD0_9LAMI</name>
<keyword evidence="1" id="KW-0472">Membrane</keyword>
<feature type="transmembrane region" description="Helical" evidence="1">
    <location>
        <begin position="123"/>
        <end position="150"/>
    </location>
</feature>
<accession>A0AAV6WXD0</accession>
<dbReference type="PANTHER" id="PTHR35307">
    <property type="entry name" value="PROTEIN, PUTATIVE-RELATED"/>
    <property type="match status" value="1"/>
</dbReference>
<dbReference type="AlphaFoldDB" id="A0AAV6WXD0"/>
<keyword evidence="1" id="KW-1133">Transmembrane helix</keyword>
<evidence type="ECO:0000313" key="3">
    <source>
        <dbReference type="Proteomes" id="UP000826271"/>
    </source>
</evidence>
<gene>
    <name evidence="2" type="ORF">BUALT_Bualt10G0027200</name>
</gene>
<feature type="transmembrane region" description="Helical" evidence="1">
    <location>
        <begin position="156"/>
        <end position="181"/>
    </location>
</feature>
<evidence type="ECO:0000256" key="1">
    <source>
        <dbReference type="SAM" id="Phobius"/>
    </source>
</evidence>
<feature type="transmembrane region" description="Helical" evidence="1">
    <location>
        <begin position="226"/>
        <end position="252"/>
    </location>
</feature>
<dbReference type="EMBL" id="WHWC01000010">
    <property type="protein sequence ID" value="KAG8374739.1"/>
    <property type="molecule type" value="Genomic_DNA"/>
</dbReference>
<keyword evidence="1" id="KW-0812">Transmembrane</keyword>
<sequence length="748" mass="84445">MGSRVGCTINGTVDESKFSEPMPWIGLYVVAASAACAIAMAVDAFHGFRYRKFWFPCKFFALNATTLTLISVAIKLSVDLNTSMPRPHDQLAKLSSTTFICTAIGNSMPSLGTMQNKELMMNVVALGILVITVIVNICIQLVTGVIYVFWVEQIVIMFLMVVLFAILISSALAIPVTKCYLDLKYNKKYIVAKNECSNNTSCIIQKLRNDLMRYWMMAHTCNPQFVMGRLATCTASGAFCLLGAVTLAEAILRCYLTPRSFTFCNGESDYKWSTTLILVTQAIAVGGGTIAPASRWFLAIKFRCPKKTSESHKVEFSSVENYWIQTLYMLKECPLDLRICGRHGRKFVHKTKNKVLDLCILIQKAMVVLSKSVRLTSIFFISRLLKFIRLVKCKNMILDFDTESESKNISNVDLSYYVLHLEGEKELVDVMMECDRDATGHWIRMGRKKQPRYLIHLLEKLNPSRGFEGVHKFDTNSVPSLDSEEPPNCWALPVVTLTSIAVATNTDFHSMKELIKCVREGLKYIRVIENSLDIKRDLINIRKAAEIVWVGVDLHYKWLNMDLHEMAIQGKSPKDIISQLSDIAKHKFIEFKQNDLAGCLNNSAAKWPIKVLAANAMYRICKTLLLTADNTSNECSNAMFERLTSMITDIIGACLTNLSHAISIKCHQSTIEEREENVRNAILLLGKTEKILEILSRQSLPSSDPEKMACINEWRGLSRDRDPRNNDSDFNTSSDLHLNIDCELELRV</sequence>
<organism evidence="2 3">
    <name type="scientific">Buddleja alternifolia</name>
    <dbReference type="NCBI Taxonomy" id="168488"/>
    <lineage>
        <taxon>Eukaryota</taxon>
        <taxon>Viridiplantae</taxon>
        <taxon>Streptophyta</taxon>
        <taxon>Embryophyta</taxon>
        <taxon>Tracheophyta</taxon>
        <taxon>Spermatophyta</taxon>
        <taxon>Magnoliopsida</taxon>
        <taxon>eudicotyledons</taxon>
        <taxon>Gunneridae</taxon>
        <taxon>Pentapetalae</taxon>
        <taxon>asterids</taxon>
        <taxon>lamiids</taxon>
        <taxon>Lamiales</taxon>
        <taxon>Scrophulariaceae</taxon>
        <taxon>Buddlejeae</taxon>
        <taxon>Buddleja</taxon>
    </lineage>
</organism>
<proteinExistence type="predicted"/>
<dbReference type="Proteomes" id="UP000826271">
    <property type="component" value="Unassembled WGS sequence"/>
</dbReference>
<feature type="transmembrane region" description="Helical" evidence="1">
    <location>
        <begin position="25"/>
        <end position="48"/>
    </location>
</feature>
<comment type="caution">
    <text evidence="2">The sequence shown here is derived from an EMBL/GenBank/DDBJ whole genome shotgun (WGS) entry which is preliminary data.</text>
</comment>
<reference evidence="2" key="1">
    <citation type="submission" date="2019-10" db="EMBL/GenBank/DDBJ databases">
        <authorList>
            <person name="Zhang R."/>
            <person name="Pan Y."/>
            <person name="Wang J."/>
            <person name="Ma R."/>
            <person name="Yu S."/>
        </authorList>
    </citation>
    <scope>NUCLEOTIDE SEQUENCE</scope>
    <source>
        <strain evidence="2">LA-IB0</strain>
        <tissue evidence="2">Leaf</tissue>
    </source>
</reference>